<comment type="caution">
    <text evidence="4">The sequence shown here is derived from an EMBL/GenBank/DDBJ whole genome shotgun (WGS) entry which is preliminary data.</text>
</comment>
<evidence type="ECO:0000256" key="1">
    <source>
        <dbReference type="ARBA" id="ARBA00010646"/>
    </source>
</evidence>
<dbReference type="RefSeq" id="WP_006979642.1">
    <property type="nucleotide sequence ID" value="NZ_ABVL01000005.1"/>
</dbReference>
<dbReference type="Pfam" id="PF01183">
    <property type="entry name" value="Glyco_hydro_25"/>
    <property type="match status" value="1"/>
</dbReference>
<reference evidence="4 5" key="1">
    <citation type="journal article" date="2011" name="J. Bacteriol.">
        <title>Genome sequence of Chthoniobacter flavus Ellin428, an aerobic heterotrophic soil bacterium.</title>
        <authorList>
            <person name="Kant R."/>
            <person name="van Passel M.W."/>
            <person name="Palva A."/>
            <person name="Lucas S."/>
            <person name="Lapidus A."/>
            <person name="Glavina Del Rio T."/>
            <person name="Dalin E."/>
            <person name="Tice H."/>
            <person name="Bruce D."/>
            <person name="Goodwin L."/>
            <person name="Pitluck S."/>
            <person name="Larimer F.W."/>
            <person name="Land M.L."/>
            <person name="Hauser L."/>
            <person name="Sangwan P."/>
            <person name="de Vos W.M."/>
            <person name="Janssen P.H."/>
            <person name="Smidt H."/>
        </authorList>
    </citation>
    <scope>NUCLEOTIDE SEQUENCE [LARGE SCALE GENOMIC DNA]</scope>
    <source>
        <strain evidence="4 5">Ellin428</strain>
    </source>
</reference>
<dbReference type="GO" id="GO:0016052">
    <property type="term" value="P:carbohydrate catabolic process"/>
    <property type="evidence" value="ECO:0007669"/>
    <property type="project" value="TreeGrafter"/>
</dbReference>
<comment type="similarity">
    <text evidence="1">Belongs to the glycosyl hydrolase 25 family.</text>
</comment>
<sequence precursor="true">MKKRHILAAIGAVVVVAAVGAGAYFTGVWIPNQPSFIEFPVRGIDVSNHQGKIQWNLVPRDSVDFVYIKATEGRDFRDARFTENWRGCAQAGLRHGAYHYFTQKSTGLQQAANFIAVVPKDPEALPPVVDVELWGAPANRPSAREFQHQLSDFIGAVRAFYGREPVIYTTNDFREHFLRDYPIRRLWIASFLTTPQLPEKMEWQFWQFSERGRIRGINDFVDQNVFHGDREVFETFIQREK</sequence>
<dbReference type="eggNOG" id="COG3757">
    <property type="taxonomic scope" value="Bacteria"/>
</dbReference>
<dbReference type="GO" id="GO:0003796">
    <property type="term" value="F:lysozyme activity"/>
    <property type="evidence" value="ECO:0007669"/>
    <property type="project" value="InterPro"/>
</dbReference>
<dbReference type="SMART" id="SM00641">
    <property type="entry name" value="Glyco_25"/>
    <property type="match status" value="1"/>
</dbReference>
<keyword evidence="2 4" id="KW-0378">Hydrolase</keyword>
<organism evidence="4 5">
    <name type="scientific">Chthoniobacter flavus Ellin428</name>
    <dbReference type="NCBI Taxonomy" id="497964"/>
    <lineage>
        <taxon>Bacteria</taxon>
        <taxon>Pseudomonadati</taxon>
        <taxon>Verrucomicrobiota</taxon>
        <taxon>Spartobacteria</taxon>
        <taxon>Chthoniobacterales</taxon>
        <taxon>Chthoniobacteraceae</taxon>
        <taxon>Chthoniobacter</taxon>
    </lineage>
</organism>
<dbReference type="EMBL" id="ABVL01000005">
    <property type="protein sequence ID" value="EDY20393.1"/>
    <property type="molecule type" value="Genomic_DNA"/>
</dbReference>
<dbReference type="InterPro" id="IPR018077">
    <property type="entry name" value="Glyco_hydro_fam25_subgr"/>
</dbReference>
<evidence type="ECO:0000256" key="3">
    <source>
        <dbReference type="ARBA" id="ARBA00023295"/>
    </source>
</evidence>
<keyword evidence="5" id="KW-1185">Reference proteome</keyword>
<dbReference type="PANTHER" id="PTHR34135">
    <property type="entry name" value="LYSOZYME"/>
    <property type="match status" value="1"/>
</dbReference>
<dbReference type="Gene3D" id="3.20.20.80">
    <property type="entry name" value="Glycosidases"/>
    <property type="match status" value="1"/>
</dbReference>
<accession>B4D079</accession>
<dbReference type="GO" id="GO:0016998">
    <property type="term" value="P:cell wall macromolecule catabolic process"/>
    <property type="evidence" value="ECO:0007669"/>
    <property type="project" value="InterPro"/>
</dbReference>
<dbReference type="InParanoid" id="B4D079"/>
<dbReference type="Proteomes" id="UP000005824">
    <property type="component" value="Unassembled WGS sequence"/>
</dbReference>
<name>B4D079_9BACT</name>
<dbReference type="CDD" id="cd06413">
    <property type="entry name" value="GH25_muramidase_1"/>
    <property type="match status" value="1"/>
</dbReference>
<dbReference type="PANTHER" id="PTHR34135:SF2">
    <property type="entry name" value="LYSOZYME"/>
    <property type="match status" value="1"/>
</dbReference>
<dbReference type="FunCoup" id="B4D079">
    <property type="interactions" value="31"/>
</dbReference>
<protein>
    <submittedName>
        <fullName evidence="4">Glycoside hydrolase family 25</fullName>
    </submittedName>
</protein>
<dbReference type="AlphaFoldDB" id="B4D079"/>
<gene>
    <name evidence="4" type="ORF">CfE428DRAFT_2317</name>
</gene>
<evidence type="ECO:0000313" key="4">
    <source>
        <dbReference type="EMBL" id="EDY20393.1"/>
    </source>
</evidence>
<evidence type="ECO:0000256" key="2">
    <source>
        <dbReference type="ARBA" id="ARBA00022801"/>
    </source>
</evidence>
<dbReference type="SUPFAM" id="SSF51445">
    <property type="entry name" value="(Trans)glycosidases"/>
    <property type="match status" value="1"/>
</dbReference>
<dbReference type="GO" id="GO:0009253">
    <property type="term" value="P:peptidoglycan catabolic process"/>
    <property type="evidence" value="ECO:0007669"/>
    <property type="project" value="InterPro"/>
</dbReference>
<evidence type="ECO:0000313" key="5">
    <source>
        <dbReference type="Proteomes" id="UP000005824"/>
    </source>
</evidence>
<keyword evidence="3" id="KW-0326">Glycosidase</keyword>
<proteinExistence type="inferred from homology"/>
<dbReference type="STRING" id="497964.CfE428DRAFT_2317"/>
<dbReference type="InterPro" id="IPR017853">
    <property type="entry name" value="GH"/>
</dbReference>
<dbReference type="PROSITE" id="PS51904">
    <property type="entry name" value="GLYCOSYL_HYDROL_F25_2"/>
    <property type="match status" value="1"/>
</dbReference>
<dbReference type="InterPro" id="IPR002053">
    <property type="entry name" value="Glyco_hydro_25"/>
</dbReference>